<dbReference type="AlphaFoldDB" id="A0A2U3DQC2"/>
<name>A0A2U3DQC2_PURLI</name>
<evidence type="ECO:0000313" key="4">
    <source>
        <dbReference type="Proteomes" id="UP000245956"/>
    </source>
</evidence>
<keyword evidence="5" id="KW-1185">Reference proteome</keyword>
<dbReference type="Proteomes" id="UP001287286">
    <property type="component" value="Unassembled WGS sequence"/>
</dbReference>
<reference evidence="3" key="1">
    <citation type="submission" date="2015-05" db="EMBL/GenBank/DDBJ databases">
        <authorList>
            <person name="Wang D.B."/>
            <person name="Wang M."/>
        </authorList>
    </citation>
    <scope>NUCLEOTIDE SEQUENCE</scope>
    <source>
        <strain evidence="3">36-1</strain>
    </source>
</reference>
<feature type="signal peptide" evidence="1">
    <location>
        <begin position="1"/>
        <end position="25"/>
    </location>
</feature>
<dbReference type="EMBL" id="JAWRVI010000006">
    <property type="protein sequence ID" value="KAK4093352.1"/>
    <property type="molecule type" value="Genomic_DNA"/>
</dbReference>
<protein>
    <submittedName>
        <fullName evidence="3">Uncharacterized protein</fullName>
    </submittedName>
</protein>
<accession>A0A2U3DQC2</accession>
<dbReference type="EMBL" id="LCWV01000062">
    <property type="protein sequence ID" value="PWI64439.1"/>
    <property type="molecule type" value="Genomic_DNA"/>
</dbReference>
<organism evidence="3 4">
    <name type="scientific">Purpureocillium lilacinum</name>
    <name type="common">Paecilomyces lilacinus</name>
    <dbReference type="NCBI Taxonomy" id="33203"/>
    <lineage>
        <taxon>Eukaryota</taxon>
        <taxon>Fungi</taxon>
        <taxon>Dikarya</taxon>
        <taxon>Ascomycota</taxon>
        <taxon>Pezizomycotina</taxon>
        <taxon>Sordariomycetes</taxon>
        <taxon>Hypocreomycetidae</taxon>
        <taxon>Hypocreales</taxon>
        <taxon>Ophiocordycipitaceae</taxon>
        <taxon>Purpureocillium</taxon>
    </lineage>
</organism>
<evidence type="ECO:0000256" key="1">
    <source>
        <dbReference type="SAM" id="SignalP"/>
    </source>
</evidence>
<reference evidence="2" key="3">
    <citation type="submission" date="2023-11" db="EMBL/GenBank/DDBJ databases">
        <authorList>
            <person name="Beijen E."/>
            <person name="Ohm R.A."/>
        </authorList>
    </citation>
    <scope>NUCLEOTIDE SEQUENCE</scope>
    <source>
        <strain evidence="2">CBS 150709</strain>
    </source>
</reference>
<evidence type="ECO:0000313" key="2">
    <source>
        <dbReference type="EMBL" id="KAK4093352.1"/>
    </source>
</evidence>
<reference evidence="2 5" key="4">
    <citation type="journal article" date="2024" name="Microbiol. Resour. Announc.">
        <title>Genome annotations for the ascomycete fungi Trichoderma harzianum, Trichoderma aggressivum, and Purpureocillium lilacinum.</title>
        <authorList>
            <person name="Beijen E.P.W."/>
            <person name="Ohm R.A."/>
        </authorList>
    </citation>
    <scope>NUCLEOTIDE SEQUENCE [LARGE SCALE GENOMIC DNA]</scope>
    <source>
        <strain evidence="2 5">CBS 150709</strain>
    </source>
</reference>
<feature type="chain" id="PRO_5015726025" evidence="1">
    <location>
        <begin position="26"/>
        <end position="239"/>
    </location>
</feature>
<evidence type="ECO:0000313" key="5">
    <source>
        <dbReference type="Proteomes" id="UP001287286"/>
    </source>
</evidence>
<gene>
    <name evidence="3" type="ORF">PCL_10450</name>
    <name evidence="2" type="ORF">Purlil1_2509</name>
</gene>
<comment type="caution">
    <text evidence="3">The sequence shown here is derived from an EMBL/GenBank/DDBJ whole genome shotgun (WGS) entry which is preliminary data.</text>
</comment>
<keyword evidence="1" id="KW-0732">Signal</keyword>
<proteinExistence type="predicted"/>
<sequence length="239" mass="25029">MCRPGVPWRLLASQLLAAMSPQGICMVLVHMRALQPWPPNGRTPAVSAASAPASQQAGTLPMAVEPGGRATRNFPLGAVALPCRPHRGFGLASVPGMDATADTRRARLAATESHRVQDGPRYGPVRATADACWRRGQRKAAGAGATGRSQWTTAPDTAPHKVAVALPSLHFTTPLLYKRAGSRIANLELKGLEGKSGLGVATFLAVQHPTSSIPASSIQPSQVTGQVPSQSFLLPSFLL</sequence>
<evidence type="ECO:0000313" key="3">
    <source>
        <dbReference type="EMBL" id="PWI64439.1"/>
    </source>
</evidence>
<reference evidence="3 4" key="2">
    <citation type="journal article" date="2016" name="Front. Microbiol.">
        <title>Genome and transcriptome sequences reveal the specific parasitism of the nematophagous Purpureocillium lilacinum 36-1.</title>
        <authorList>
            <person name="Xie J."/>
            <person name="Li S."/>
            <person name="Mo C."/>
            <person name="Xiao X."/>
            <person name="Peng D."/>
            <person name="Wang G."/>
            <person name="Xiao Y."/>
        </authorList>
    </citation>
    <scope>NUCLEOTIDE SEQUENCE [LARGE SCALE GENOMIC DNA]</scope>
    <source>
        <strain evidence="3 4">36-1</strain>
    </source>
</reference>
<dbReference type="Proteomes" id="UP000245956">
    <property type="component" value="Unassembled WGS sequence"/>
</dbReference>